<comment type="similarity">
    <text evidence="2">Belongs to the krueppel C2H2-type zinc-finger protein family.</text>
</comment>
<feature type="domain" description="KRAB" evidence="13">
    <location>
        <begin position="16"/>
        <end position="100"/>
    </location>
</feature>
<dbReference type="Pfam" id="PF00096">
    <property type="entry name" value="zf-C2H2"/>
    <property type="match status" value="8"/>
</dbReference>
<evidence type="ECO:0000256" key="1">
    <source>
        <dbReference type="ARBA" id="ARBA00004123"/>
    </source>
</evidence>
<feature type="domain" description="C2H2-type" evidence="12">
    <location>
        <begin position="158"/>
        <end position="185"/>
    </location>
</feature>
<feature type="domain" description="C2H2-type" evidence="12">
    <location>
        <begin position="298"/>
        <end position="325"/>
    </location>
</feature>
<dbReference type="AlphaFoldDB" id="A0AA35VQA6"/>
<dbReference type="SUPFAM" id="SSF57667">
    <property type="entry name" value="beta-beta-alpha zinc fingers"/>
    <property type="match status" value="5"/>
</dbReference>
<feature type="domain" description="C2H2-type" evidence="12">
    <location>
        <begin position="270"/>
        <end position="297"/>
    </location>
</feature>
<dbReference type="FunFam" id="3.30.160.60:FF:000564">
    <property type="entry name" value="zinc finger protein 699"/>
    <property type="match status" value="1"/>
</dbReference>
<dbReference type="PROSITE" id="PS50157">
    <property type="entry name" value="ZINC_FINGER_C2H2_2"/>
    <property type="match status" value="9"/>
</dbReference>
<dbReference type="PROSITE" id="PS50805">
    <property type="entry name" value="KRAB"/>
    <property type="match status" value="1"/>
</dbReference>
<comment type="subcellular location">
    <subcellularLocation>
        <location evidence="1">Nucleus</location>
    </subcellularLocation>
</comment>
<dbReference type="FunFam" id="3.30.160.60:FF:001119">
    <property type="entry name" value="zinc finger protein 408"/>
    <property type="match status" value="1"/>
</dbReference>
<keyword evidence="8" id="KW-0238">DNA-binding</keyword>
<feature type="domain" description="C2H2-type" evidence="12">
    <location>
        <begin position="130"/>
        <end position="157"/>
    </location>
</feature>
<evidence type="ECO:0000259" key="12">
    <source>
        <dbReference type="PROSITE" id="PS50157"/>
    </source>
</evidence>
<dbReference type="InterPro" id="IPR013087">
    <property type="entry name" value="Znf_C2H2_type"/>
</dbReference>
<evidence type="ECO:0000313" key="14">
    <source>
        <dbReference type="EMBL" id="CAI7935165.1"/>
    </source>
</evidence>
<evidence type="ECO:0000256" key="5">
    <source>
        <dbReference type="ARBA" id="ARBA00022771"/>
    </source>
</evidence>
<evidence type="ECO:0000256" key="10">
    <source>
        <dbReference type="ARBA" id="ARBA00023242"/>
    </source>
</evidence>
<dbReference type="PROSITE" id="PS00028">
    <property type="entry name" value="ZINC_FINGER_C2H2_1"/>
    <property type="match status" value="9"/>
</dbReference>
<proteinExistence type="inferred from homology"/>
<dbReference type="SMART" id="SM00349">
    <property type="entry name" value="KRAB"/>
    <property type="match status" value="1"/>
</dbReference>
<feature type="domain" description="C2H2-type" evidence="12">
    <location>
        <begin position="214"/>
        <end position="241"/>
    </location>
</feature>
<dbReference type="FunFam" id="3.30.160.60:FF:001430">
    <property type="entry name" value="Uncharacterized protein"/>
    <property type="match status" value="3"/>
</dbReference>
<dbReference type="FunFam" id="3.30.160.60:FF:002343">
    <property type="entry name" value="Zinc finger protein 33A"/>
    <property type="match status" value="1"/>
</dbReference>
<feature type="domain" description="C2H2-type" evidence="12">
    <location>
        <begin position="326"/>
        <end position="353"/>
    </location>
</feature>
<evidence type="ECO:0000256" key="4">
    <source>
        <dbReference type="ARBA" id="ARBA00022737"/>
    </source>
</evidence>
<dbReference type="PANTHER" id="PTHR24399">
    <property type="entry name" value="ZINC FINGER AND BTB DOMAIN-CONTAINING"/>
    <property type="match status" value="1"/>
</dbReference>
<keyword evidence="6" id="KW-0862">Zinc</keyword>
<dbReference type="Proteomes" id="UP001178461">
    <property type="component" value="Unassembled WGS sequence"/>
</dbReference>
<feature type="domain" description="C2H2-type" evidence="12">
    <location>
        <begin position="186"/>
        <end position="213"/>
    </location>
</feature>
<gene>
    <name evidence="14" type="ORF">PODLI_1B038290</name>
</gene>
<dbReference type="PANTHER" id="PTHR24399:SF73">
    <property type="entry name" value="ZINC FINGER PROTEIN 572"/>
    <property type="match status" value="1"/>
</dbReference>
<dbReference type="GO" id="GO:0000978">
    <property type="term" value="F:RNA polymerase II cis-regulatory region sequence-specific DNA binding"/>
    <property type="evidence" value="ECO:0007669"/>
    <property type="project" value="TreeGrafter"/>
</dbReference>
<reference evidence="14" key="1">
    <citation type="submission" date="2022-12" db="EMBL/GenBank/DDBJ databases">
        <authorList>
            <person name="Alioto T."/>
            <person name="Alioto T."/>
            <person name="Gomez Garrido J."/>
        </authorList>
    </citation>
    <scope>NUCLEOTIDE SEQUENCE</scope>
</reference>
<keyword evidence="3" id="KW-0479">Metal-binding</keyword>
<evidence type="ECO:0000256" key="8">
    <source>
        <dbReference type="ARBA" id="ARBA00023125"/>
    </source>
</evidence>
<dbReference type="GO" id="GO:0001817">
    <property type="term" value="P:regulation of cytokine production"/>
    <property type="evidence" value="ECO:0007669"/>
    <property type="project" value="TreeGrafter"/>
</dbReference>
<keyword evidence="10" id="KW-0539">Nucleus</keyword>
<evidence type="ECO:0000256" key="11">
    <source>
        <dbReference type="PROSITE-ProRule" id="PRU00042"/>
    </source>
</evidence>
<dbReference type="SUPFAM" id="SSF109640">
    <property type="entry name" value="KRAB domain (Kruppel-associated box)"/>
    <property type="match status" value="1"/>
</dbReference>
<dbReference type="EMBL" id="CANTUW010000089">
    <property type="protein sequence ID" value="CAI7935165.1"/>
    <property type="molecule type" value="Genomic_DNA"/>
</dbReference>
<dbReference type="GO" id="GO:0001227">
    <property type="term" value="F:DNA-binding transcription repressor activity, RNA polymerase II-specific"/>
    <property type="evidence" value="ECO:0007669"/>
    <property type="project" value="TreeGrafter"/>
</dbReference>
<feature type="domain" description="C2H2-type" evidence="12">
    <location>
        <begin position="102"/>
        <end position="129"/>
    </location>
</feature>
<evidence type="ECO:0000256" key="7">
    <source>
        <dbReference type="ARBA" id="ARBA00023015"/>
    </source>
</evidence>
<dbReference type="GO" id="GO:0002682">
    <property type="term" value="P:regulation of immune system process"/>
    <property type="evidence" value="ECO:0007669"/>
    <property type="project" value="TreeGrafter"/>
</dbReference>
<dbReference type="GO" id="GO:0008270">
    <property type="term" value="F:zinc ion binding"/>
    <property type="evidence" value="ECO:0007669"/>
    <property type="project" value="UniProtKB-KW"/>
</dbReference>
<feature type="domain" description="C2H2-type" evidence="12">
    <location>
        <begin position="242"/>
        <end position="269"/>
    </location>
</feature>
<dbReference type="FunFam" id="3.30.160.60:FF:000016">
    <property type="entry name" value="zinc finger protein 37 homolog"/>
    <property type="match status" value="1"/>
</dbReference>
<dbReference type="FunFam" id="3.30.160.60:FF:000056">
    <property type="entry name" value="Zinc finger and SCAN domain-containing 20"/>
    <property type="match status" value="1"/>
</dbReference>
<keyword evidence="15" id="KW-1185">Reference proteome</keyword>
<evidence type="ECO:0000259" key="13">
    <source>
        <dbReference type="PROSITE" id="PS50805"/>
    </source>
</evidence>
<evidence type="ECO:0000256" key="3">
    <source>
        <dbReference type="ARBA" id="ARBA00022723"/>
    </source>
</evidence>
<dbReference type="Pfam" id="PF01352">
    <property type="entry name" value="KRAB"/>
    <property type="match status" value="1"/>
</dbReference>
<keyword evidence="7" id="KW-0805">Transcription regulation</keyword>
<dbReference type="InterPro" id="IPR001909">
    <property type="entry name" value="KRAB"/>
</dbReference>
<protein>
    <submittedName>
        <fullName evidence="14">Zinc finger XlCGF52.1-like</fullName>
    </submittedName>
</protein>
<evidence type="ECO:0000256" key="6">
    <source>
        <dbReference type="ARBA" id="ARBA00022833"/>
    </source>
</evidence>
<keyword evidence="9" id="KW-0804">Transcription</keyword>
<dbReference type="SMART" id="SM00355">
    <property type="entry name" value="ZnF_C2H2"/>
    <property type="match status" value="9"/>
</dbReference>
<evidence type="ECO:0000313" key="15">
    <source>
        <dbReference type="Proteomes" id="UP001178461"/>
    </source>
</evidence>
<keyword evidence="4" id="KW-0677">Repeat</keyword>
<dbReference type="InterPro" id="IPR036236">
    <property type="entry name" value="Znf_C2H2_sf"/>
</dbReference>
<evidence type="ECO:0000256" key="9">
    <source>
        <dbReference type="ARBA" id="ARBA00023163"/>
    </source>
</evidence>
<dbReference type="GO" id="GO:0005654">
    <property type="term" value="C:nucleoplasm"/>
    <property type="evidence" value="ECO:0007669"/>
    <property type="project" value="TreeGrafter"/>
</dbReference>
<dbReference type="Gene3D" id="3.30.160.60">
    <property type="entry name" value="Classic Zinc Finger"/>
    <property type="match status" value="10"/>
</dbReference>
<comment type="caution">
    <text evidence="14">The sequence shown here is derived from an EMBL/GenBank/DDBJ whole genome shotgun (WGS) entry which is preliminary data.</text>
</comment>
<keyword evidence="5 11" id="KW-0863">Zinc-finger</keyword>
<dbReference type="Gene3D" id="6.10.140.140">
    <property type="match status" value="1"/>
</dbReference>
<sequence>MRGLHQTPESTHWSTASFEDVAVHFTDEEWVLLDPDQRALHKEVMEETCGIMGSLKDYELETKNKGDYNNVYAVRAQNVNLESGERFSQRSQQKTDSGKKQYQCLECGKNFSRKSNLTRHEIIHSEEKPYKCFDCGKSFKRSTDFLKHQTFHTGVKPYQCLECGKCLSRNNRLSSHQRIHTGERPYPCLECGKSFSMSDSLTTHQRIHTGEKPYQCLECGKSFNLKHNLTSHQTLHTGEKPFQCLDCGKSFSRNDRLTFHRRIHTGEKPYQCLECGKSFSLKVNLTSHQTLHTGEKPYPCLECGKSFRLKQTLASHQTLHTGEKPYQCLECGKSFRLKQILTSHQTLHTGERPFQCLECGSASAGATISRLIKEFITERSHIGAWNVDGASVRGLISLPIKQSMMESNYERNKCWQVTGPDRAVLHGVHLNVQVCPALTYVSVLLVMSSALPTNNLYQQGYSISLSTSFRPFPARHEEGYSIGALSYPTNENLGFKYSGTSGYR</sequence>
<dbReference type="FunFam" id="3.30.160.60:FF:000389">
    <property type="entry name" value="Zinc finger protein"/>
    <property type="match status" value="1"/>
</dbReference>
<organism evidence="14 15">
    <name type="scientific">Podarcis lilfordi</name>
    <name type="common">Lilford's wall lizard</name>
    <dbReference type="NCBI Taxonomy" id="74358"/>
    <lineage>
        <taxon>Eukaryota</taxon>
        <taxon>Metazoa</taxon>
        <taxon>Chordata</taxon>
        <taxon>Craniata</taxon>
        <taxon>Vertebrata</taxon>
        <taxon>Euteleostomi</taxon>
        <taxon>Lepidosauria</taxon>
        <taxon>Squamata</taxon>
        <taxon>Bifurcata</taxon>
        <taxon>Unidentata</taxon>
        <taxon>Episquamata</taxon>
        <taxon>Laterata</taxon>
        <taxon>Lacertibaenia</taxon>
        <taxon>Lacertidae</taxon>
        <taxon>Podarcis</taxon>
    </lineage>
</organism>
<evidence type="ECO:0000256" key="2">
    <source>
        <dbReference type="ARBA" id="ARBA00006991"/>
    </source>
</evidence>
<accession>A0AA35VQA6</accession>
<dbReference type="InterPro" id="IPR036051">
    <property type="entry name" value="KRAB_dom_sf"/>
</dbReference>
<name>A0AA35VQA6_9SAUR</name>
<dbReference type="CDD" id="cd07765">
    <property type="entry name" value="KRAB_A-box"/>
    <property type="match status" value="1"/>
</dbReference>